<keyword evidence="1" id="KW-0472">Membrane</keyword>
<dbReference type="AlphaFoldDB" id="A0A9X3HSF6"/>
<keyword evidence="1" id="KW-1133">Transmembrane helix</keyword>
<dbReference type="EMBL" id="JAKRRX010000074">
    <property type="protein sequence ID" value="MCW8334779.1"/>
    <property type="molecule type" value="Genomic_DNA"/>
</dbReference>
<dbReference type="RefSeq" id="WP_265688131.1">
    <property type="nucleotide sequence ID" value="NZ_JAKRRX010000074.1"/>
</dbReference>
<proteinExistence type="predicted"/>
<name>A0A9X3HSF6_9VIBR</name>
<feature type="transmembrane region" description="Helical" evidence="1">
    <location>
        <begin position="66"/>
        <end position="84"/>
    </location>
</feature>
<gene>
    <name evidence="2" type="ORF">MD483_13195</name>
</gene>
<feature type="transmembrane region" description="Helical" evidence="1">
    <location>
        <begin position="25"/>
        <end position="54"/>
    </location>
</feature>
<organism evidence="2 3">
    <name type="scientific">Vibrio paucivorans</name>
    <dbReference type="NCBI Taxonomy" id="2829489"/>
    <lineage>
        <taxon>Bacteria</taxon>
        <taxon>Pseudomonadati</taxon>
        <taxon>Pseudomonadota</taxon>
        <taxon>Gammaproteobacteria</taxon>
        <taxon>Vibrionales</taxon>
        <taxon>Vibrionaceae</taxon>
        <taxon>Vibrio</taxon>
    </lineage>
</organism>
<keyword evidence="3" id="KW-1185">Reference proteome</keyword>
<evidence type="ECO:0000313" key="3">
    <source>
        <dbReference type="Proteomes" id="UP001155586"/>
    </source>
</evidence>
<accession>A0A9X3HSF6</accession>
<dbReference type="Proteomes" id="UP001155586">
    <property type="component" value="Unassembled WGS sequence"/>
</dbReference>
<evidence type="ECO:0000313" key="2">
    <source>
        <dbReference type="EMBL" id="MCW8334779.1"/>
    </source>
</evidence>
<keyword evidence="1" id="KW-0812">Transmembrane</keyword>
<comment type="caution">
    <text evidence="2">The sequence shown here is derived from an EMBL/GenBank/DDBJ whole genome shotgun (WGS) entry which is preliminary data.</text>
</comment>
<sequence length="85" mass="9119">MITLLVALVFMMGLGAKLSIPITLLIPLLTLVTFAHLALGLNVLPVLAFVFVAAPVLIRLKRSSHLHAYFAASVVLPTLIGLIYI</sequence>
<reference evidence="2" key="1">
    <citation type="submission" date="2022-02" db="EMBL/GenBank/DDBJ databases">
        <title>Vibrio sp. nov., a new bacterium isolated from Bohai sea, China.</title>
        <authorList>
            <person name="Yuan Y."/>
        </authorList>
    </citation>
    <scope>NUCLEOTIDE SEQUENCE</scope>
    <source>
        <strain evidence="2">DBSS07</strain>
    </source>
</reference>
<evidence type="ECO:0000256" key="1">
    <source>
        <dbReference type="SAM" id="Phobius"/>
    </source>
</evidence>
<protein>
    <submittedName>
        <fullName evidence="2">Uncharacterized protein</fullName>
    </submittedName>
</protein>